<accession>A0A0D3AN45</accession>
<evidence type="ECO:0000313" key="3">
    <source>
        <dbReference type="Proteomes" id="UP000032141"/>
    </source>
</evidence>
<proteinExistence type="predicted"/>
<organism evidence="2 3">
    <name type="scientific">Brassica oleracea var. oleracea</name>
    <dbReference type="NCBI Taxonomy" id="109376"/>
    <lineage>
        <taxon>Eukaryota</taxon>
        <taxon>Viridiplantae</taxon>
        <taxon>Streptophyta</taxon>
        <taxon>Embryophyta</taxon>
        <taxon>Tracheophyta</taxon>
        <taxon>Spermatophyta</taxon>
        <taxon>Magnoliopsida</taxon>
        <taxon>eudicotyledons</taxon>
        <taxon>Gunneridae</taxon>
        <taxon>Pentapetalae</taxon>
        <taxon>rosids</taxon>
        <taxon>malvids</taxon>
        <taxon>Brassicales</taxon>
        <taxon>Brassicaceae</taxon>
        <taxon>Brassiceae</taxon>
        <taxon>Brassica</taxon>
    </lineage>
</organism>
<dbReference type="PANTHER" id="PTHR45023">
    <property type="match status" value="1"/>
</dbReference>
<evidence type="ECO:0000313" key="2">
    <source>
        <dbReference type="EnsemblPlants" id="Bo2g051030.1"/>
    </source>
</evidence>
<reference evidence="2 3" key="1">
    <citation type="journal article" date="2014" name="Genome Biol.">
        <title>Transcriptome and methylome profiling reveals relics of genome dominance in the mesopolyploid Brassica oleracea.</title>
        <authorList>
            <person name="Parkin I.A."/>
            <person name="Koh C."/>
            <person name="Tang H."/>
            <person name="Robinson S.J."/>
            <person name="Kagale S."/>
            <person name="Clarke W.E."/>
            <person name="Town C.D."/>
            <person name="Nixon J."/>
            <person name="Krishnakumar V."/>
            <person name="Bidwell S.L."/>
            <person name="Denoeud F."/>
            <person name="Belcram H."/>
            <person name="Links M.G."/>
            <person name="Just J."/>
            <person name="Clarke C."/>
            <person name="Bender T."/>
            <person name="Huebert T."/>
            <person name="Mason A.S."/>
            <person name="Pires J.C."/>
            <person name="Barker G."/>
            <person name="Moore J."/>
            <person name="Walley P.G."/>
            <person name="Manoli S."/>
            <person name="Batley J."/>
            <person name="Edwards D."/>
            <person name="Nelson M.N."/>
            <person name="Wang X."/>
            <person name="Paterson A.H."/>
            <person name="King G."/>
            <person name="Bancroft I."/>
            <person name="Chalhoub B."/>
            <person name="Sharpe A.G."/>
        </authorList>
    </citation>
    <scope>NUCLEOTIDE SEQUENCE</scope>
    <source>
        <strain evidence="2 3">cv. TO1000</strain>
    </source>
</reference>
<evidence type="ECO:0008006" key="4">
    <source>
        <dbReference type="Google" id="ProtNLM"/>
    </source>
</evidence>
<sequence length="124" mass="13599">MQQSGWSENDVMAKAHELYSSGKNEHFNLISEWLAVRDQPRYGSQVGGNTGSTSSGSKRSRESDASDSNFVGSNSVGSSARPMGREAAKKKAKIKAKAQLWKPSTKSGMNTNNSKSKNWNDWKK</sequence>
<dbReference type="EnsemblPlants" id="Bo2g051030.1">
    <property type="protein sequence ID" value="Bo2g051030.1"/>
    <property type="gene ID" value="Bo2g051030"/>
</dbReference>
<dbReference type="Proteomes" id="UP000032141">
    <property type="component" value="Chromosome C2"/>
</dbReference>
<dbReference type="Gramene" id="Bo2g051030.1">
    <property type="protein sequence ID" value="Bo2g051030.1"/>
    <property type="gene ID" value="Bo2g051030"/>
</dbReference>
<feature type="region of interest" description="Disordered" evidence="1">
    <location>
        <begin position="41"/>
        <end position="124"/>
    </location>
</feature>
<dbReference type="AlphaFoldDB" id="A0A0D3AN45"/>
<feature type="compositionally biased region" description="Polar residues" evidence="1">
    <location>
        <begin position="102"/>
        <end position="111"/>
    </location>
</feature>
<dbReference type="PANTHER" id="PTHR45023:SF13">
    <property type="entry name" value="PUTATIVE-RELATED"/>
    <property type="match status" value="1"/>
</dbReference>
<protein>
    <recommendedName>
        <fullName evidence="4">No apical meristem-associated C-terminal domain-containing protein</fullName>
    </recommendedName>
</protein>
<feature type="compositionally biased region" description="Low complexity" evidence="1">
    <location>
        <begin position="66"/>
        <end position="79"/>
    </location>
</feature>
<evidence type="ECO:0000256" key="1">
    <source>
        <dbReference type="SAM" id="MobiDB-lite"/>
    </source>
</evidence>
<dbReference type="HOGENOM" id="CLU_163601_1_0_1"/>
<reference evidence="2" key="2">
    <citation type="submission" date="2015-03" db="UniProtKB">
        <authorList>
            <consortium name="EnsemblPlants"/>
        </authorList>
    </citation>
    <scope>IDENTIFICATION</scope>
</reference>
<name>A0A0D3AN45_BRAOL</name>
<keyword evidence="3" id="KW-1185">Reference proteome</keyword>